<dbReference type="InterPro" id="IPR013114">
    <property type="entry name" value="FabA_FabZ"/>
</dbReference>
<dbReference type="Pfam" id="PF07977">
    <property type="entry name" value="FabA"/>
    <property type="match status" value="1"/>
</dbReference>
<dbReference type="EMBL" id="JAGQHS010000343">
    <property type="protein sequence ID" value="MCA9759428.1"/>
    <property type="molecule type" value="Genomic_DNA"/>
</dbReference>
<dbReference type="InterPro" id="IPR029069">
    <property type="entry name" value="HotDog_dom_sf"/>
</dbReference>
<dbReference type="Gene3D" id="3.10.129.10">
    <property type="entry name" value="Hotdog Thioesterase"/>
    <property type="match status" value="1"/>
</dbReference>
<dbReference type="GO" id="GO:0016829">
    <property type="term" value="F:lyase activity"/>
    <property type="evidence" value="ECO:0007669"/>
    <property type="project" value="UniProtKB-KW"/>
</dbReference>
<feature type="region of interest" description="Disordered" evidence="2">
    <location>
        <begin position="156"/>
        <end position="175"/>
    </location>
</feature>
<dbReference type="PANTHER" id="PTHR30272">
    <property type="entry name" value="3-HYDROXYACYL-[ACYL-CARRIER-PROTEIN] DEHYDRATASE"/>
    <property type="match status" value="1"/>
</dbReference>
<dbReference type="SUPFAM" id="SSF54637">
    <property type="entry name" value="Thioesterase/thiol ester dehydrase-isomerase"/>
    <property type="match status" value="1"/>
</dbReference>
<comment type="caution">
    <text evidence="3">The sequence shown here is derived from an EMBL/GenBank/DDBJ whole genome shotgun (WGS) entry which is preliminary data.</text>
</comment>
<evidence type="ECO:0000313" key="3">
    <source>
        <dbReference type="EMBL" id="MCA9759428.1"/>
    </source>
</evidence>
<protein>
    <submittedName>
        <fullName evidence="3">Hydroxymyristoyl-ACP dehydratase</fullName>
    </submittedName>
</protein>
<dbReference type="Proteomes" id="UP000739538">
    <property type="component" value="Unassembled WGS sequence"/>
</dbReference>
<accession>A0A956SID8</accession>
<dbReference type="AlphaFoldDB" id="A0A956SID8"/>
<evidence type="ECO:0000256" key="1">
    <source>
        <dbReference type="ARBA" id="ARBA00023239"/>
    </source>
</evidence>
<name>A0A956SID8_UNCEI</name>
<organism evidence="3 4">
    <name type="scientific">Eiseniibacteriota bacterium</name>
    <dbReference type="NCBI Taxonomy" id="2212470"/>
    <lineage>
        <taxon>Bacteria</taxon>
        <taxon>Candidatus Eiseniibacteriota</taxon>
    </lineage>
</organism>
<feature type="compositionally biased region" description="Polar residues" evidence="2">
    <location>
        <begin position="163"/>
        <end position="175"/>
    </location>
</feature>
<dbReference type="PANTHER" id="PTHR30272:SF1">
    <property type="entry name" value="3-HYDROXYACYL-[ACYL-CARRIER-PROTEIN] DEHYDRATASE"/>
    <property type="match status" value="1"/>
</dbReference>
<proteinExistence type="predicted"/>
<keyword evidence="1" id="KW-0456">Lyase</keyword>
<evidence type="ECO:0000313" key="4">
    <source>
        <dbReference type="Proteomes" id="UP000739538"/>
    </source>
</evidence>
<reference evidence="3" key="2">
    <citation type="journal article" date="2021" name="Microbiome">
        <title>Successional dynamics and alternative stable states in a saline activated sludge microbial community over 9 years.</title>
        <authorList>
            <person name="Wang Y."/>
            <person name="Ye J."/>
            <person name="Ju F."/>
            <person name="Liu L."/>
            <person name="Boyd J.A."/>
            <person name="Deng Y."/>
            <person name="Parks D.H."/>
            <person name="Jiang X."/>
            <person name="Yin X."/>
            <person name="Woodcroft B.J."/>
            <person name="Tyson G.W."/>
            <person name="Hugenholtz P."/>
            <person name="Polz M.F."/>
            <person name="Zhang T."/>
        </authorList>
    </citation>
    <scope>NUCLEOTIDE SEQUENCE</scope>
    <source>
        <strain evidence="3">HKST-UBA02</strain>
    </source>
</reference>
<dbReference type="CDD" id="cd00493">
    <property type="entry name" value="FabA_FabZ"/>
    <property type="match status" value="1"/>
</dbReference>
<evidence type="ECO:0000256" key="2">
    <source>
        <dbReference type="SAM" id="MobiDB-lite"/>
    </source>
</evidence>
<reference evidence="3" key="1">
    <citation type="submission" date="2020-04" db="EMBL/GenBank/DDBJ databases">
        <authorList>
            <person name="Zhang T."/>
        </authorList>
    </citation>
    <scope>NUCLEOTIDE SEQUENCE</scope>
    <source>
        <strain evidence="3">HKST-UBA02</strain>
    </source>
</reference>
<sequence length="175" mass="18962">MAVGDEILAAMPYAPPFLFVDSIDEVSDDAVCGRYRFREDELFYAGHFPGRPVTPGVILIETMAQIGLVSLGIYLTRAHLSPEGSDTSTSRIAFTESNVVFLSAVFPGDEVTVRARRVYFRLGKLKCEVWMTNASGERVSEGTMAGMILDRETLSRAGGVEAPSSSESPTEGTQS</sequence>
<gene>
    <name evidence="3" type="ORF">KDA27_26780</name>
</gene>